<dbReference type="PANTHER" id="PTHR16515:SF49">
    <property type="entry name" value="GASTRULA ZINC FINGER PROTEIN XLCGF49.1-LIKE-RELATED"/>
    <property type="match status" value="1"/>
</dbReference>
<reference evidence="10" key="1">
    <citation type="journal article" date="2020" name="Cell">
        <title>Large-Scale Comparative Analyses of Tick Genomes Elucidate Their Genetic Diversity and Vector Capacities.</title>
        <authorList>
            <consortium name="Tick Genome and Microbiome Consortium (TIGMIC)"/>
            <person name="Jia N."/>
            <person name="Wang J."/>
            <person name="Shi W."/>
            <person name="Du L."/>
            <person name="Sun Y."/>
            <person name="Zhan W."/>
            <person name="Jiang J.F."/>
            <person name="Wang Q."/>
            <person name="Zhang B."/>
            <person name="Ji P."/>
            <person name="Bell-Sakyi L."/>
            <person name="Cui X.M."/>
            <person name="Yuan T.T."/>
            <person name="Jiang B.G."/>
            <person name="Yang W.F."/>
            <person name="Lam T.T."/>
            <person name="Chang Q.C."/>
            <person name="Ding S.J."/>
            <person name="Wang X.J."/>
            <person name="Zhu J.G."/>
            <person name="Ruan X.D."/>
            <person name="Zhao L."/>
            <person name="Wei J.T."/>
            <person name="Ye R.Z."/>
            <person name="Que T.C."/>
            <person name="Du C.H."/>
            <person name="Zhou Y.H."/>
            <person name="Cheng J.X."/>
            <person name="Dai P.F."/>
            <person name="Guo W.B."/>
            <person name="Han X.H."/>
            <person name="Huang E.J."/>
            <person name="Li L.F."/>
            <person name="Wei W."/>
            <person name="Gao Y.C."/>
            <person name="Liu J.Z."/>
            <person name="Shao H.Z."/>
            <person name="Wang X."/>
            <person name="Wang C.C."/>
            <person name="Yang T.C."/>
            <person name="Huo Q.B."/>
            <person name="Li W."/>
            <person name="Chen H.Y."/>
            <person name="Chen S.E."/>
            <person name="Zhou L.G."/>
            <person name="Ni X.B."/>
            <person name="Tian J.H."/>
            <person name="Sheng Y."/>
            <person name="Liu T."/>
            <person name="Pan Y.S."/>
            <person name="Xia L.Y."/>
            <person name="Li J."/>
            <person name="Zhao F."/>
            <person name="Cao W.C."/>
        </authorList>
    </citation>
    <scope>NUCLEOTIDE SEQUENCE</scope>
    <source>
        <strain evidence="10">Rsan-2018</strain>
    </source>
</reference>
<evidence type="ECO:0000313" key="11">
    <source>
        <dbReference type="Proteomes" id="UP000821837"/>
    </source>
</evidence>
<comment type="subcellular location">
    <subcellularLocation>
        <location evidence="1">Nucleus</location>
    </subcellularLocation>
</comment>
<sequence length="232" mass="25422">MCDVAPSVVDFLGRNSSLDPSARPSLPPRATAYHEVLSRELRFVTETETLGGGSLDGRMPTSQAFLGTSAVNLESACKRVSRQDRVISYGTRLPRDGTNAEYFKHRTKTSKHKSRWKKRSVGRLHVARDDADASTSQSKPTRKRAVVKNHKCGVCGKAFSRNSSLKRHVATHTGKKPYACLCCPATFARKWSLENHNVRPQGLCRDPPPPTHGRKAVSVPPLPGGVRASVVV</sequence>
<dbReference type="FunFam" id="3.30.160.60:FF:000100">
    <property type="entry name" value="Zinc finger 45-like"/>
    <property type="match status" value="1"/>
</dbReference>
<evidence type="ECO:0000313" key="10">
    <source>
        <dbReference type="EMBL" id="KAH7935521.1"/>
    </source>
</evidence>
<keyword evidence="3" id="KW-0677">Repeat</keyword>
<dbReference type="FunFam" id="3.30.160.60:FF:000744">
    <property type="entry name" value="zinc finger E-box-binding homeobox 1"/>
    <property type="match status" value="1"/>
</dbReference>
<keyword evidence="5" id="KW-0862">Zinc</keyword>
<dbReference type="Gene3D" id="3.30.160.60">
    <property type="entry name" value="Classic Zinc Finger"/>
    <property type="match status" value="2"/>
</dbReference>
<reference evidence="10" key="2">
    <citation type="submission" date="2021-09" db="EMBL/GenBank/DDBJ databases">
        <authorList>
            <person name="Jia N."/>
            <person name="Wang J."/>
            <person name="Shi W."/>
            <person name="Du L."/>
            <person name="Sun Y."/>
            <person name="Zhan W."/>
            <person name="Jiang J."/>
            <person name="Wang Q."/>
            <person name="Zhang B."/>
            <person name="Ji P."/>
            <person name="Sakyi L.B."/>
            <person name="Cui X."/>
            <person name="Yuan T."/>
            <person name="Jiang B."/>
            <person name="Yang W."/>
            <person name="Lam T.T.-Y."/>
            <person name="Chang Q."/>
            <person name="Ding S."/>
            <person name="Wang X."/>
            <person name="Zhu J."/>
            <person name="Ruan X."/>
            <person name="Zhao L."/>
            <person name="Wei J."/>
            <person name="Que T."/>
            <person name="Du C."/>
            <person name="Cheng J."/>
            <person name="Dai P."/>
            <person name="Han X."/>
            <person name="Huang E."/>
            <person name="Gao Y."/>
            <person name="Liu J."/>
            <person name="Shao H."/>
            <person name="Ye R."/>
            <person name="Li L."/>
            <person name="Wei W."/>
            <person name="Wang X."/>
            <person name="Wang C."/>
            <person name="Huo Q."/>
            <person name="Li W."/>
            <person name="Guo W."/>
            <person name="Chen H."/>
            <person name="Chen S."/>
            <person name="Zhou L."/>
            <person name="Zhou L."/>
            <person name="Ni X."/>
            <person name="Tian J."/>
            <person name="Zhou Y."/>
            <person name="Sheng Y."/>
            <person name="Liu T."/>
            <person name="Pan Y."/>
            <person name="Xia L."/>
            <person name="Li J."/>
            <person name="Zhao F."/>
            <person name="Cao W."/>
        </authorList>
    </citation>
    <scope>NUCLEOTIDE SEQUENCE</scope>
    <source>
        <strain evidence="10">Rsan-2018</strain>
        <tissue evidence="10">Larvae</tissue>
    </source>
</reference>
<feature type="region of interest" description="Disordered" evidence="8">
    <location>
        <begin position="202"/>
        <end position="221"/>
    </location>
</feature>
<keyword evidence="2" id="KW-0479">Metal-binding</keyword>
<organism evidence="10 11">
    <name type="scientific">Rhipicephalus sanguineus</name>
    <name type="common">Brown dog tick</name>
    <name type="synonym">Ixodes sanguineus</name>
    <dbReference type="NCBI Taxonomy" id="34632"/>
    <lineage>
        <taxon>Eukaryota</taxon>
        <taxon>Metazoa</taxon>
        <taxon>Ecdysozoa</taxon>
        <taxon>Arthropoda</taxon>
        <taxon>Chelicerata</taxon>
        <taxon>Arachnida</taxon>
        <taxon>Acari</taxon>
        <taxon>Parasitiformes</taxon>
        <taxon>Ixodida</taxon>
        <taxon>Ixodoidea</taxon>
        <taxon>Ixodidae</taxon>
        <taxon>Rhipicephalinae</taxon>
        <taxon>Rhipicephalus</taxon>
        <taxon>Rhipicephalus</taxon>
    </lineage>
</organism>
<dbReference type="GO" id="GO:0005634">
    <property type="term" value="C:nucleus"/>
    <property type="evidence" value="ECO:0007669"/>
    <property type="project" value="UniProtKB-SubCell"/>
</dbReference>
<dbReference type="EMBL" id="JABSTV010001255">
    <property type="protein sequence ID" value="KAH7935521.1"/>
    <property type="molecule type" value="Genomic_DNA"/>
</dbReference>
<dbReference type="PANTHER" id="PTHR16515">
    <property type="entry name" value="PR DOMAIN ZINC FINGER PROTEIN"/>
    <property type="match status" value="1"/>
</dbReference>
<dbReference type="GO" id="GO:0008270">
    <property type="term" value="F:zinc ion binding"/>
    <property type="evidence" value="ECO:0007669"/>
    <property type="project" value="UniProtKB-KW"/>
</dbReference>
<gene>
    <name evidence="10" type="ORF">HPB52_009510</name>
</gene>
<dbReference type="AlphaFoldDB" id="A0A9D4SNA8"/>
<evidence type="ECO:0000256" key="6">
    <source>
        <dbReference type="ARBA" id="ARBA00023242"/>
    </source>
</evidence>
<evidence type="ECO:0000259" key="9">
    <source>
        <dbReference type="PROSITE" id="PS50157"/>
    </source>
</evidence>
<evidence type="ECO:0000256" key="2">
    <source>
        <dbReference type="ARBA" id="ARBA00022723"/>
    </source>
</evidence>
<dbReference type="SMART" id="SM00355">
    <property type="entry name" value="ZnF_C2H2"/>
    <property type="match status" value="2"/>
</dbReference>
<evidence type="ECO:0000256" key="8">
    <source>
        <dbReference type="SAM" id="MobiDB-lite"/>
    </source>
</evidence>
<keyword evidence="4 7" id="KW-0863">Zinc-finger</keyword>
<evidence type="ECO:0000256" key="4">
    <source>
        <dbReference type="ARBA" id="ARBA00022771"/>
    </source>
</evidence>
<dbReference type="GO" id="GO:0010468">
    <property type="term" value="P:regulation of gene expression"/>
    <property type="evidence" value="ECO:0007669"/>
    <property type="project" value="TreeGrafter"/>
</dbReference>
<name>A0A9D4SNA8_RHISA</name>
<accession>A0A9D4SNA8</accession>
<dbReference type="Proteomes" id="UP000821837">
    <property type="component" value="Unassembled WGS sequence"/>
</dbReference>
<proteinExistence type="predicted"/>
<feature type="domain" description="C2H2-type" evidence="9">
    <location>
        <begin position="150"/>
        <end position="177"/>
    </location>
</feature>
<keyword evidence="6" id="KW-0539">Nucleus</keyword>
<dbReference type="SUPFAM" id="SSF57667">
    <property type="entry name" value="beta-beta-alpha zinc fingers"/>
    <property type="match status" value="1"/>
</dbReference>
<evidence type="ECO:0000256" key="7">
    <source>
        <dbReference type="PROSITE-ProRule" id="PRU00042"/>
    </source>
</evidence>
<dbReference type="Pfam" id="PF00096">
    <property type="entry name" value="zf-C2H2"/>
    <property type="match status" value="1"/>
</dbReference>
<evidence type="ECO:0000256" key="3">
    <source>
        <dbReference type="ARBA" id="ARBA00022737"/>
    </source>
</evidence>
<dbReference type="InterPro" id="IPR036236">
    <property type="entry name" value="Znf_C2H2_sf"/>
</dbReference>
<evidence type="ECO:0000256" key="5">
    <source>
        <dbReference type="ARBA" id="ARBA00022833"/>
    </source>
</evidence>
<dbReference type="InterPro" id="IPR013087">
    <property type="entry name" value="Znf_C2H2_type"/>
</dbReference>
<comment type="caution">
    <text evidence="10">The sequence shown here is derived from an EMBL/GenBank/DDBJ whole genome shotgun (WGS) entry which is preliminary data.</text>
</comment>
<protein>
    <recommendedName>
        <fullName evidence="9">C2H2-type domain-containing protein</fullName>
    </recommendedName>
</protein>
<evidence type="ECO:0000256" key="1">
    <source>
        <dbReference type="ARBA" id="ARBA00004123"/>
    </source>
</evidence>
<dbReference type="PROSITE" id="PS50157">
    <property type="entry name" value="ZINC_FINGER_C2H2_2"/>
    <property type="match status" value="1"/>
</dbReference>
<keyword evidence="11" id="KW-1185">Reference proteome</keyword>
<dbReference type="InterPro" id="IPR050331">
    <property type="entry name" value="Zinc_finger"/>
</dbReference>
<dbReference type="PROSITE" id="PS00028">
    <property type="entry name" value="ZINC_FINGER_C2H2_1"/>
    <property type="match status" value="1"/>
</dbReference>